<comment type="subcellular location">
    <subcellularLocation>
        <location evidence="8">Cell outer membrane</location>
    </subcellularLocation>
    <subcellularLocation>
        <location evidence="1">Membrane</location>
    </subcellularLocation>
</comment>
<feature type="domain" description="POTRA" evidence="10">
    <location>
        <begin position="99"/>
        <end position="179"/>
    </location>
</feature>
<feature type="domain" description="POTRA" evidence="10">
    <location>
        <begin position="273"/>
        <end position="351"/>
    </location>
</feature>
<name>A0A6J5FYR8_9BURK</name>
<dbReference type="InterPro" id="IPR039910">
    <property type="entry name" value="D15-like"/>
</dbReference>
<dbReference type="InterPro" id="IPR023707">
    <property type="entry name" value="OM_assembly_BamA"/>
</dbReference>
<dbReference type="HAMAP" id="MF_01430">
    <property type="entry name" value="OM_assembly_BamA"/>
    <property type="match status" value="1"/>
</dbReference>
<feature type="domain" description="POTRA" evidence="10">
    <location>
        <begin position="31"/>
        <end position="98"/>
    </location>
</feature>
<keyword evidence="7 8" id="KW-0998">Cell outer membrane</keyword>
<evidence type="ECO:0000313" key="11">
    <source>
        <dbReference type="EMBL" id="CAB3789399.1"/>
    </source>
</evidence>
<evidence type="ECO:0000256" key="7">
    <source>
        <dbReference type="ARBA" id="ARBA00023237"/>
    </source>
</evidence>
<keyword evidence="4 8" id="KW-0732">Signal</keyword>
<dbReference type="InterPro" id="IPR034746">
    <property type="entry name" value="POTRA"/>
</dbReference>
<dbReference type="Proteomes" id="UP000494119">
    <property type="component" value="Unassembled WGS sequence"/>
</dbReference>
<evidence type="ECO:0000256" key="1">
    <source>
        <dbReference type="ARBA" id="ARBA00004370"/>
    </source>
</evidence>
<dbReference type="Pfam" id="PF01103">
    <property type="entry name" value="Omp85"/>
    <property type="match status" value="1"/>
</dbReference>
<keyword evidence="6 8" id="KW-0472">Membrane</keyword>
<evidence type="ECO:0000256" key="8">
    <source>
        <dbReference type="HAMAP-Rule" id="MF_01430"/>
    </source>
</evidence>
<dbReference type="GO" id="GO:0051205">
    <property type="term" value="P:protein insertion into membrane"/>
    <property type="evidence" value="ECO:0007669"/>
    <property type="project" value="UniProtKB-UniRule"/>
</dbReference>
<dbReference type="EMBL" id="CADIKL010000012">
    <property type="protein sequence ID" value="CAB3789399.1"/>
    <property type="molecule type" value="Genomic_DNA"/>
</dbReference>
<evidence type="ECO:0000313" key="12">
    <source>
        <dbReference type="Proteomes" id="UP000494119"/>
    </source>
</evidence>
<dbReference type="InterPro" id="IPR010827">
    <property type="entry name" value="BamA/TamA_POTRA"/>
</dbReference>
<dbReference type="GO" id="GO:0043165">
    <property type="term" value="P:Gram-negative-bacterium-type cell outer membrane assembly"/>
    <property type="evidence" value="ECO:0007669"/>
    <property type="project" value="UniProtKB-UniRule"/>
</dbReference>
<evidence type="ECO:0000256" key="9">
    <source>
        <dbReference type="NCBIfam" id="TIGR03303"/>
    </source>
</evidence>
<dbReference type="Gene3D" id="2.40.160.50">
    <property type="entry name" value="membrane protein fhac: a member of the omp85/tpsb transporter family"/>
    <property type="match status" value="1"/>
</dbReference>
<accession>A0A6J5FYR8</accession>
<protein>
    <recommendedName>
        <fullName evidence="8 9">Outer membrane protein assembly factor BamA</fullName>
    </recommendedName>
</protein>
<comment type="similarity">
    <text evidence="8">Belongs to the BamA family.</text>
</comment>
<feature type="signal peptide" evidence="8">
    <location>
        <begin position="1"/>
        <end position="26"/>
    </location>
</feature>
<evidence type="ECO:0000256" key="4">
    <source>
        <dbReference type="ARBA" id="ARBA00022729"/>
    </source>
</evidence>
<dbReference type="NCBIfam" id="TIGR03303">
    <property type="entry name" value="OM_YaeT"/>
    <property type="match status" value="1"/>
</dbReference>
<dbReference type="Gene3D" id="3.10.20.310">
    <property type="entry name" value="membrane protein fhac"/>
    <property type="match status" value="5"/>
</dbReference>
<dbReference type="InterPro" id="IPR000184">
    <property type="entry name" value="Bac_surfAg_D15"/>
</dbReference>
<dbReference type="Pfam" id="PF07244">
    <property type="entry name" value="POTRA"/>
    <property type="match status" value="5"/>
</dbReference>
<feature type="domain" description="POTRA" evidence="10">
    <location>
        <begin position="354"/>
        <end position="428"/>
    </location>
</feature>
<keyword evidence="12" id="KW-1185">Reference proteome</keyword>
<keyword evidence="5 8" id="KW-0677">Repeat</keyword>
<dbReference type="FunFam" id="3.10.20.310:FF:000002">
    <property type="entry name" value="Outer membrane protein assembly factor BamA"/>
    <property type="match status" value="1"/>
</dbReference>
<dbReference type="PIRSF" id="PIRSF006076">
    <property type="entry name" value="OM_assembly_OMP85"/>
    <property type="match status" value="1"/>
</dbReference>
<comment type="function">
    <text evidence="8">Part of the outer membrane protein assembly complex, which is involved in assembly and insertion of beta-barrel proteins into the outer membrane.</text>
</comment>
<dbReference type="PANTHER" id="PTHR12815">
    <property type="entry name" value="SORTING AND ASSEMBLY MACHINERY SAMM50 PROTEIN FAMILY MEMBER"/>
    <property type="match status" value="1"/>
</dbReference>
<organism evidence="11 12">
    <name type="scientific">Paraburkholderia caffeinitolerans</name>
    <dbReference type="NCBI Taxonomy" id="1723730"/>
    <lineage>
        <taxon>Bacteria</taxon>
        <taxon>Pseudomonadati</taxon>
        <taxon>Pseudomonadota</taxon>
        <taxon>Betaproteobacteria</taxon>
        <taxon>Burkholderiales</taxon>
        <taxon>Burkholderiaceae</taxon>
        <taxon>Paraburkholderia</taxon>
    </lineage>
</organism>
<feature type="chain" id="PRO_5027197003" description="Outer membrane protein assembly factor BamA" evidence="8">
    <location>
        <begin position="27"/>
        <end position="769"/>
    </location>
</feature>
<evidence type="ECO:0000256" key="5">
    <source>
        <dbReference type="ARBA" id="ARBA00022737"/>
    </source>
</evidence>
<evidence type="ECO:0000259" key="10">
    <source>
        <dbReference type="PROSITE" id="PS51779"/>
    </source>
</evidence>
<keyword evidence="2 8" id="KW-1134">Transmembrane beta strand</keyword>
<keyword evidence="3 8" id="KW-0812">Transmembrane</keyword>
<dbReference type="PROSITE" id="PS51779">
    <property type="entry name" value="POTRA"/>
    <property type="match status" value="5"/>
</dbReference>
<evidence type="ECO:0000256" key="3">
    <source>
        <dbReference type="ARBA" id="ARBA00022692"/>
    </source>
</evidence>
<dbReference type="GO" id="GO:0009279">
    <property type="term" value="C:cell outer membrane"/>
    <property type="evidence" value="ECO:0007669"/>
    <property type="project" value="UniProtKB-SubCell"/>
</dbReference>
<reference evidence="11 12" key="1">
    <citation type="submission" date="2020-04" db="EMBL/GenBank/DDBJ databases">
        <authorList>
            <person name="De Canck E."/>
        </authorList>
    </citation>
    <scope>NUCLEOTIDE SEQUENCE [LARGE SCALE GENOMIC DNA]</scope>
    <source>
        <strain evidence="11 12">LMG 28688</strain>
    </source>
</reference>
<dbReference type="PANTHER" id="PTHR12815:SF23">
    <property type="entry name" value="OUTER MEMBRANE PROTEIN ASSEMBLY FACTOR BAMA"/>
    <property type="match status" value="1"/>
</dbReference>
<dbReference type="RefSeq" id="WP_129561900.1">
    <property type="nucleotide sequence ID" value="NZ_CADIKL010000012.1"/>
</dbReference>
<dbReference type="FunFam" id="3.10.20.310:FF:000003">
    <property type="entry name" value="Outer membrane protein assembly factor BamA"/>
    <property type="match status" value="1"/>
</dbReference>
<evidence type="ECO:0000256" key="2">
    <source>
        <dbReference type="ARBA" id="ARBA00022452"/>
    </source>
</evidence>
<gene>
    <name evidence="11" type="primary">bamA_1</name>
    <name evidence="8" type="synonym">bamA</name>
    <name evidence="11" type="ORF">LMG28688_02846</name>
</gene>
<feature type="domain" description="POTRA" evidence="10">
    <location>
        <begin position="182"/>
        <end position="270"/>
    </location>
</feature>
<proteinExistence type="inferred from homology"/>
<comment type="subunit">
    <text evidence="8">Part of the Bam complex.</text>
</comment>
<evidence type="ECO:0000256" key="6">
    <source>
        <dbReference type="ARBA" id="ARBA00023136"/>
    </source>
</evidence>
<sequence length="769" mass="85121" precursor="true">MFRPHRLVPKTVAAAAIAAHGLVAHAATTPFVVQDIRIEGLQRVEPGTVFAYLPIKQGDTFTDDKASDAIRALYATGFFNDVRIGTEGGVVVVQVQERPAIGTIDFAGIKEFDKDNLTKALRAVGLSQGRYYDKALVDKAEQELKRQYLTRGFYAAEVTTTVTPIDRNRVGLLFSVVEGPSAKIRQINFIGNKSYSSGTLLSEMQLSTPNWFSWYTKNDLYSKEKLTGDLENVRSYYLNHGYLEFNIDSTQVSISPDKKDMYLTVGIHEGEPYKVSGIHLAGNLLDREAELNKLIKIKPGDRFSAEKLQATTKSIVDKLGEYGYAFATVNALPQINQADHTVDLTLQVDPSRRVYVRRINVIGNTRTRDEVVRREMRQLESSWFDSSRLALSKDRINRLGYFTDVDVTTVPVEGTPDQVDVNVKVAEKPTGAITLGAGFSSTDKVVLSAGVSQDNVFGSGTSLSVNINTAKTYRTLAVTQVDPYFTVDGIKRITDVYYRTYQPLYYSTDSSFKIITTGADLKFGIPFSEVDTVFFGIGFEQDTLDVDQYTPQSYIDYVNEFGRVSNNIPFTIGWSRDARDSALIPSRGYFTQANFEWGTPVGSTPYVKTDVQAQYYYSFARGFVLGMNFQAGYGKGLDGKPYPIFKNYYAGGIGSVRGYEPSSLGPRDAKTNDPIGGSKMVVGNIELTFPLPGTGYDRTLRVFTFVDAGNVWGDEGNTSTGANGLRYAYGVGLAWISPIGPLKLSLGFPMVKHEGDQYQKFQFQIGTAF</sequence>
<dbReference type="AlphaFoldDB" id="A0A6J5FYR8"/>